<dbReference type="GO" id="GO:0006144">
    <property type="term" value="P:purine nucleobase metabolic process"/>
    <property type="evidence" value="ECO:0007669"/>
    <property type="project" value="TreeGrafter"/>
</dbReference>
<accession>A0A6P8W9T5</accession>
<keyword evidence="4" id="KW-1185">Reference proteome</keyword>
<evidence type="ECO:0000256" key="1">
    <source>
        <dbReference type="RuleBase" id="RU361269"/>
    </source>
</evidence>
<dbReference type="SUPFAM" id="SSF49472">
    <property type="entry name" value="Transthyretin (synonym: prealbumin)"/>
    <property type="match status" value="1"/>
</dbReference>
<dbReference type="GO" id="GO:0005179">
    <property type="term" value="F:hormone activity"/>
    <property type="evidence" value="ECO:0007669"/>
    <property type="project" value="UniProtKB-UniRule"/>
</dbReference>
<dbReference type="Proteomes" id="UP000515161">
    <property type="component" value="Unplaced"/>
</dbReference>
<dbReference type="Pfam" id="PF00576">
    <property type="entry name" value="Transthyretin"/>
    <property type="match status" value="1"/>
</dbReference>
<dbReference type="InterPro" id="IPR000895">
    <property type="entry name" value="Transthyretin/HIU_hydrolase"/>
</dbReference>
<proteinExistence type="inferred from homology"/>
<comment type="similarity">
    <text evidence="1">Belongs to the transthyretin family.</text>
</comment>
<gene>
    <name evidence="5" type="primary">LOC117562078</name>
</gene>
<keyword evidence="2" id="KW-0812">Transmembrane</keyword>
<dbReference type="AlphaFoldDB" id="A0A6P8W9T5"/>
<evidence type="ECO:0000313" key="4">
    <source>
        <dbReference type="Proteomes" id="UP000515161"/>
    </source>
</evidence>
<name>A0A6P8W9T5_GYMAC</name>
<dbReference type="PANTHER" id="PTHR10395:SF13">
    <property type="entry name" value="5-HYDROXYISOURATE HYDROLASE"/>
    <property type="match status" value="1"/>
</dbReference>
<dbReference type="InParanoid" id="A0A6P8W9T5"/>
<feature type="domain" description="Transthyretin/hydroxyisourate hydrolase" evidence="3">
    <location>
        <begin position="42"/>
        <end position="143"/>
    </location>
</feature>
<comment type="function">
    <text evidence="1">Thyroid hormone-binding protein. Probably transports thyroxine from the bloodstream to the brain.</text>
</comment>
<dbReference type="PRINTS" id="PR00189">
    <property type="entry name" value="TRNSTHYRETIN"/>
</dbReference>
<evidence type="ECO:0000256" key="2">
    <source>
        <dbReference type="SAM" id="Phobius"/>
    </source>
</evidence>
<dbReference type="KEGG" id="gacu:117562078"/>
<dbReference type="InterPro" id="IPR023416">
    <property type="entry name" value="Transthyretin/HIU_hydrolase_d"/>
</dbReference>
<dbReference type="OrthoDB" id="10265230at2759"/>
<dbReference type="SMART" id="SM00095">
    <property type="entry name" value="TR_THY"/>
    <property type="match status" value="1"/>
</dbReference>
<dbReference type="GeneID" id="117562078"/>
<feature type="transmembrane region" description="Helical" evidence="2">
    <location>
        <begin position="12"/>
        <end position="33"/>
    </location>
</feature>
<sequence>MDDQKSFKVTHWINLWINFSSVFIILMPLKTTLDQKTTKMMSESSPLTSHVLNTADGVPAARLPLSLHRLDPRIMIWTLLSVGTTNEDGRCAGLISREAFGPGMYKLRFETGSYWESLGQSSFYPYVEVRFSIYSSGAGESIN</sequence>
<reference evidence="5" key="1">
    <citation type="submission" date="2025-08" db="UniProtKB">
        <authorList>
            <consortium name="RefSeq"/>
        </authorList>
    </citation>
    <scope>IDENTIFICATION</scope>
</reference>
<comment type="subcellular location">
    <subcellularLocation>
        <location evidence="1">Secreted</location>
    </subcellularLocation>
</comment>
<keyword evidence="1" id="KW-0795">Thyroid hormone</keyword>
<dbReference type="GO" id="GO:0070324">
    <property type="term" value="F:thyroid hormone binding"/>
    <property type="evidence" value="ECO:0007669"/>
    <property type="project" value="UniProtKB-UniRule"/>
</dbReference>
<evidence type="ECO:0000259" key="3">
    <source>
        <dbReference type="SMART" id="SM00095"/>
    </source>
</evidence>
<dbReference type="GO" id="GO:0005576">
    <property type="term" value="C:extracellular region"/>
    <property type="evidence" value="ECO:0007669"/>
    <property type="project" value="UniProtKB-SubCell"/>
</dbReference>
<keyword evidence="1" id="KW-0964">Secreted</keyword>
<organism evidence="4 5">
    <name type="scientific">Gymnodraco acuticeps</name>
    <name type="common">Antarctic dragonfish</name>
    <dbReference type="NCBI Taxonomy" id="8218"/>
    <lineage>
        <taxon>Eukaryota</taxon>
        <taxon>Metazoa</taxon>
        <taxon>Chordata</taxon>
        <taxon>Craniata</taxon>
        <taxon>Vertebrata</taxon>
        <taxon>Euteleostomi</taxon>
        <taxon>Actinopterygii</taxon>
        <taxon>Neopterygii</taxon>
        <taxon>Teleostei</taxon>
        <taxon>Neoteleostei</taxon>
        <taxon>Acanthomorphata</taxon>
        <taxon>Eupercaria</taxon>
        <taxon>Perciformes</taxon>
        <taxon>Notothenioidei</taxon>
        <taxon>Bathydraconidae</taxon>
        <taxon>Gymnodraco</taxon>
    </lineage>
</organism>
<keyword evidence="2" id="KW-0472">Membrane</keyword>
<keyword evidence="1" id="KW-0372">Hormone</keyword>
<dbReference type="PANTHER" id="PTHR10395">
    <property type="entry name" value="URICASE AND TRANSTHYRETIN-RELATED"/>
    <property type="match status" value="1"/>
</dbReference>
<dbReference type="RefSeq" id="XP_034095748.1">
    <property type="nucleotide sequence ID" value="XM_034239857.1"/>
</dbReference>
<dbReference type="Gene3D" id="2.60.40.180">
    <property type="entry name" value="Transthyretin/hydroxyisourate hydrolase domain"/>
    <property type="match status" value="1"/>
</dbReference>
<dbReference type="InterPro" id="IPR036817">
    <property type="entry name" value="Transthyretin/HIU_hydrolase_sf"/>
</dbReference>
<keyword evidence="2" id="KW-1133">Transmembrane helix</keyword>
<evidence type="ECO:0000313" key="5">
    <source>
        <dbReference type="RefSeq" id="XP_034095748.1"/>
    </source>
</evidence>
<protein>
    <recommendedName>
        <fullName evidence="1">Transthyretin</fullName>
    </recommendedName>
</protein>
<comment type="subunit">
    <text evidence="1">Homotetramer.</text>
</comment>